<feature type="chain" id="PRO_5003263936" evidence="1">
    <location>
        <begin position="17"/>
        <end position="178"/>
    </location>
</feature>
<dbReference type="OrthoDB" id="3513524at2759"/>
<dbReference type="RefSeq" id="XP_014172285.1">
    <property type="nucleotide sequence ID" value="XM_014316810.1"/>
</dbReference>
<name>F0XG79_GROCL</name>
<dbReference type="Proteomes" id="UP000007796">
    <property type="component" value="Unassembled WGS sequence"/>
</dbReference>
<dbReference type="AlphaFoldDB" id="F0XG79"/>
<accession>F0XG79</accession>
<sequence>MHSFTLSAALFAAVSAATNIVTFKSLDNVDRTVYITANAGIQGHDPVTVSAGTSVDVELVDGFVGNAYAIHSGSSNNVGMLAEFNFQGWNDLTYFDVSAIINSADVDNVSEMYPYGESSSPVSGCTSWPCNNAYYHADDVQTKSTSQTHLIVTLSKNNYAAISKRETESVGRRFLERI</sequence>
<protein>
    <submittedName>
        <fullName evidence="2">DNAse1 protein</fullName>
    </submittedName>
</protein>
<organism evidence="3">
    <name type="scientific">Grosmannia clavigera (strain kw1407 / UAMH 11150)</name>
    <name type="common">Blue stain fungus</name>
    <name type="synonym">Graphiocladiella clavigera</name>
    <dbReference type="NCBI Taxonomy" id="655863"/>
    <lineage>
        <taxon>Eukaryota</taxon>
        <taxon>Fungi</taxon>
        <taxon>Dikarya</taxon>
        <taxon>Ascomycota</taxon>
        <taxon>Pezizomycotina</taxon>
        <taxon>Sordariomycetes</taxon>
        <taxon>Sordariomycetidae</taxon>
        <taxon>Ophiostomatales</taxon>
        <taxon>Ophiostomataceae</taxon>
        <taxon>Leptographium</taxon>
    </lineage>
</organism>
<dbReference type="InParanoid" id="F0XG79"/>
<keyword evidence="3" id="KW-1185">Reference proteome</keyword>
<evidence type="ECO:0000313" key="3">
    <source>
        <dbReference type="Proteomes" id="UP000007796"/>
    </source>
</evidence>
<gene>
    <name evidence="2" type="ORF">CMQ_2732</name>
</gene>
<evidence type="ECO:0000313" key="2">
    <source>
        <dbReference type="EMBL" id="EFX02803.1"/>
    </source>
</evidence>
<feature type="signal peptide" evidence="1">
    <location>
        <begin position="1"/>
        <end position="16"/>
    </location>
</feature>
<evidence type="ECO:0000256" key="1">
    <source>
        <dbReference type="SAM" id="SignalP"/>
    </source>
</evidence>
<keyword evidence="1" id="KW-0732">Signal</keyword>
<reference evidence="2 3" key="1">
    <citation type="journal article" date="2011" name="Proc. Natl. Acad. Sci. U.S.A.">
        <title>Genome and transcriptome analyses of the mountain pine beetle-fungal symbiont Grosmannia clavigera, a lodgepole pine pathogen.</title>
        <authorList>
            <person name="DiGuistini S."/>
            <person name="Wang Y."/>
            <person name="Liao N.Y."/>
            <person name="Taylor G."/>
            <person name="Tanguay P."/>
            <person name="Feau N."/>
            <person name="Henrissat B."/>
            <person name="Chan S.K."/>
            <person name="Hesse-Orce U."/>
            <person name="Alamouti S.M."/>
            <person name="Tsui C.K.M."/>
            <person name="Docking R.T."/>
            <person name="Levasseur A."/>
            <person name="Haridas S."/>
            <person name="Robertson G."/>
            <person name="Birol I."/>
            <person name="Holt R.A."/>
            <person name="Marra M.A."/>
            <person name="Hamelin R.C."/>
            <person name="Hirst M."/>
            <person name="Jones S.J.M."/>
            <person name="Bohlmann J."/>
            <person name="Breuil C."/>
        </authorList>
    </citation>
    <scope>NUCLEOTIDE SEQUENCE [LARGE SCALE GENOMIC DNA]</scope>
    <source>
        <strain evidence="3">kw1407 / UAMH 11150</strain>
    </source>
</reference>
<dbReference type="HOGENOM" id="CLU_120092_0_0_1"/>
<dbReference type="EMBL" id="GL629769">
    <property type="protein sequence ID" value="EFX02803.1"/>
    <property type="molecule type" value="Genomic_DNA"/>
</dbReference>
<dbReference type="eggNOG" id="ENOG502RJA7">
    <property type="taxonomic scope" value="Eukaryota"/>
</dbReference>
<dbReference type="GeneID" id="25975754"/>
<proteinExistence type="predicted"/>